<dbReference type="EMBL" id="QRAL01000001">
    <property type="protein sequence ID" value="RSU62089.1"/>
    <property type="molecule type" value="Genomic_DNA"/>
</dbReference>
<reference evidence="1 2" key="1">
    <citation type="submission" date="2018-07" db="EMBL/GenBank/DDBJ databases">
        <title>Genomic and Epidemiologic Investigation of an Indolent Hospital Outbreak.</title>
        <authorList>
            <person name="Johnson R.C."/>
            <person name="Deming C."/>
            <person name="Conlan S."/>
            <person name="Zellmer C.J."/>
            <person name="Michelin A.V."/>
            <person name="Lee-Lin S."/>
            <person name="Thomas P.J."/>
            <person name="Park M."/>
            <person name="Weingarten R.A."/>
            <person name="Less J."/>
            <person name="Dekker J.P."/>
            <person name="Frank K.M."/>
            <person name="Musser K.A."/>
            <person name="Mcquiston J.R."/>
            <person name="Henderson D.K."/>
            <person name="Lau A.F."/>
            <person name="Palmore T.N."/>
            <person name="Segre J.A."/>
        </authorList>
    </citation>
    <scope>NUCLEOTIDE SEQUENCE [LARGE SCALE GENOMIC DNA]</scope>
    <source>
        <strain evidence="1 2">SK-NIH.Env6_1116</strain>
    </source>
</reference>
<accession>A0A430CAT3</accession>
<evidence type="ECO:0000313" key="1">
    <source>
        <dbReference type="EMBL" id="RSU62089.1"/>
    </source>
</evidence>
<dbReference type="PANTHER" id="PTHR30432">
    <property type="entry name" value="TRANSCRIPTIONAL REGULATOR MODE"/>
    <property type="match status" value="1"/>
</dbReference>
<dbReference type="Proteomes" id="UP000287401">
    <property type="component" value="Unassembled WGS sequence"/>
</dbReference>
<dbReference type="AlphaFoldDB" id="A0A430CAT3"/>
<organism evidence="1 2">
    <name type="scientific">Sphingobium yanoikuyae</name>
    <name type="common">Sphingomonas yanoikuyae</name>
    <dbReference type="NCBI Taxonomy" id="13690"/>
    <lineage>
        <taxon>Bacteria</taxon>
        <taxon>Pseudomonadati</taxon>
        <taxon>Pseudomonadota</taxon>
        <taxon>Alphaproteobacteria</taxon>
        <taxon>Sphingomonadales</taxon>
        <taxon>Sphingomonadaceae</taxon>
        <taxon>Sphingobium</taxon>
    </lineage>
</organism>
<dbReference type="PANTHER" id="PTHR30432:SF1">
    <property type="entry name" value="DNA-BINDING TRANSCRIPTIONAL DUAL REGULATOR MODE"/>
    <property type="match status" value="1"/>
</dbReference>
<dbReference type="SUPFAM" id="SSF46785">
    <property type="entry name" value="Winged helix' DNA-binding domain"/>
    <property type="match status" value="1"/>
</dbReference>
<evidence type="ECO:0000313" key="2">
    <source>
        <dbReference type="Proteomes" id="UP000287401"/>
    </source>
</evidence>
<dbReference type="InterPro" id="IPR036388">
    <property type="entry name" value="WH-like_DNA-bd_sf"/>
</dbReference>
<dbReference type="RefSeq" id="WP_125996886.1">
    <property type="nucleotide sequence ID" value="NZ_DAMCYI010000004.1"/>
</dbReference>
<dbReference type="Gene3D" id="1.10.10.10">
    <property type="entry name" value="Winged helix-like DNA-binding domain superfamily/Winged helix DNA-binding domain"/>
    <property type="match status" value="1"/>
</dbReference>
<sequence>MQTGTLKLKIQILCGDEIAMGPGKADLLDAIALHGSISAAGRALGMSYRRSWLLVDTMNRCWNDRLVETVAGGGRDRGARVTEAGQAVLAAYRALEQAALTATGGQAQGQLDALLRPIPLPAPLS</sequence>
<dbReference type="InterPro" id="IPR036390">
    <property type="entry name" value="WH_DNA-bd_sf"/>
</dbReference>
<protein>
    <submittedName>
        <fullName evidence="1">LysR family transcriptional regulator</fullName>
    </submittedName>
</protein>
<comment type="caution">
    <text evidence="1">The sequence shown here is derived from an EMBL/GenBank/DDBJ whole genome shotgun (WGS) entry which is preliminary data.</text>
</comment>
<gene>
    <name evidence="1" type="ORF">DAH51_00565</name>
</gene>
<dbReference type="InterPro" id="IPR051815">
    <property type="entry name" value="Molybdate_resp_trans_reg"/>
</dbReference>
<proteinExistence type="predicted"/>
<name>A0A430CAT3_SPHYA</name>